<proteinExistence type="inferred from homology"/>
<evidence type="ECO:0000256" key="2">
    <source>
        <dbReference type="SAM" id="MobiDB-lite"/>
    </source>
</evidence>
<dbReference type="PANTHER" id="PTHR14715:SF2">
    <property type="entry name" value="PROTEIN FAM124B"/>
    <property type="match status" value="1"/>
</dbReference>
<evidence type="ECO:0000313" key="4">
    <source>
        <dbReference type="EMBL" id="KAJ8368395.1"/>
    </source>
</evidence>
<feature type="compositionally biased region" description="Polar residues" evidence="2">
    <location>
        <begin position="197"/>
        <end position="218"/>
    </location>
</feature>
<evidence type="ECO:0000259" key="3">
    <source>
        <dbReference type="Pfam" id="PF15067"/>
    </source>
</evidence>
<feature type="region of interest" description="Disordered" evidence="2">
    <location>
        <begin position="195"/>
        <end position="277"/>
    </location>
</feature>
<dbReference type="PANTHER" id="PTHR14715">
    <property type="entry name" value="FAM124 DOMAIN-CONTAINING PROTEIN-RELATED"/>
    <property type="match status" value="1"/>
</dbReference>
<dbReference type="OrthoDB" id="10023686at2759"/>
<name>A0A9Q1FWA7_SYNKA</name>
<feature type="compositionally biased region" description="Polar residues" evidence="2">
    <location>
        <begin position="303"/>
        <end position="334"/>
    </location>
</feature>
<dbReference type="InterPro" id="IPR029380">
    <property type="entry name" value="FAM124"/>
</dbReference>
<feature type="region of interest" description="Disordered" evidence="2">
    <location>
        <begin position="297"/>
        <end position="358"/>
    </location>
</feature>
<gene>
    <name evidence="4" type="ORF">SKAU_G00084230</name>
</gene>
<dbReference type="Proteomes" id="UP001152622">
    <property type="component" value="Chromosome 3"/>
</dbReference>
<feature type="region of interest" description="Disordered" evidence="2">
    <location>
        <begin position="131"/>
        <end position="176"/>
    </location>
</feature>
<feature type="domain" description="FAM124" evidence="3">
    <location>
        <begin position="1"/>
        <end position="122"/>
    </location>
</feature>
<comment type="similarity">
    <text evidence="1">Belongs to the FAM124 family.</text>
</comment>
<comment type="caution">
    <text evidence="4">The sequence shown here is derived from an EMBL/GenBank/DDBJ whole genome shotgun (WGS) entry which is preliminary data.</text>
</comment>
<dbReference type="EMBL" id="JAINUF010000003">
    <property type="protein sequence ID" value="KAJ8368395.1"/>
    <property type="molecule type" value="Genomic_DNA"/>
</dbReference>
<dbReference type="Pfam" id="PF15067">
    <property type="entry name" value="FAM124"/>
    <property type="match status" value="1"/>
</dbReference>
<dbReference type="AlphaFoldDB" id="A0A9Q1FWA7"/>
<keyword evidence="5" id="KW-1185">Reference proteome</keyword>
<dbReference type="GO" id="GO:0005654">
    <property type="term" value="C:nucleoplasm"/>
    <property type="evidence" value="ECO:0007669"/>
    <property type="project" value="TreeGrafter"/>
</dbReference>
<evidence type="ECO:0000313" key="5">
    <source>
        <dbReference type="Proteomes" id="UP001152622"/>
    </source>
</evidence>
<organism evidence="4 5">
    <name type="scientific">Synaphobranchus kaupii</name>
    <name type="common">Kaup's arrowtooth eel</name>
    <dbReference type="NCBI Taxonomy" id="118154"/>
    <lineage>
        <taxon>Eukaryota</taxon>
        <taxon>Metazoa</taxon>
        <taxon>Chordata</taxon>
        <taxon>Craniata</taxon>
        <taxon>Vertebrata</taxon>
        <taxon>Euteleostomi</taxon>
        <taxon>Actinopterygii</taxon>
        <taxon>Neopterygii</taxon>
        <taxon>Teleostei</taxon>
        <taxon>Anguilliformes</taxon>
        <taxon>Synaphobranchidae</taxon>
        <taxon>Synaphobranchus</taxon>
    </lineage>
</organism>
<dbReference type="InterPro" id="IPR046365">
    <property type="entry name" value="FAM124_dom"/>
</dbReference>
<reference evidence="4" key="1">
    <citation type="journal article" date="2023" name="Science">
        <title>Genome structures resolve the early diversification of teleost fishes.</title>
        <authorList>
            <person name="Parey E."/>
            <person name="Louis A."/>
            <person name="Montfort J."/>
            <person name="Bouchez O."/>
            <person name="Roques C."/>
            <person name="Iampietro C."/>
            <person name="Lluch J."/>
            <person name="Castinel A."/>
            <person name="Donnadieu C."/>
            <person name="Desvignes T."/>
            <person name="Floi Bucao C."/>
            <person name="Jouanno E."/>
            <person name="Wen M."/>
            <person name="Mejri S."/>
            <person name="Dirks R."/>
            <person name="Jansen H."/>
            <person name="Henkel C."/>
            <person name="Chen W.J."/>
            <person name="Zahm M."/>
            <person name="Cabau C."/>
            <person name="Klopp C."/>
            <person name="Thompson A.W."/>
            <person name="Robinson-Rechavi M."/>
            <person name="Braasch I."/>
            <person name="Lecointre G."/>
            <person name="Bobe J."/>
            <person name="Postlethwait J.H."/>
            <person name="Berthelot C."/>
            <person name="Roest Crollius H."/>
            <person name="Guiguen Y."/>
        </authorList>
    </citation>
    <scope>NUCLEOTIDE SEQUENCE</scope>
    <source>
        <strain evidence="4">WJC10195</strain>
    </source>
</reference>
<accession>A0A9Q1FWA7</accession>
<evidence type="ECO:0000256" key="1">
    <source>
        <dbReference type="ARBA" id="ARBA00006440"/>
    </source>
</evidence>
<feature type="compositionally biased region" description="Polar residues" evidence="2">
    <location>
        <begin position="136"/>
        <end position="147"/>
    </location>
</feature>
<sequence>MPLWGVRPVHCGGETLRVTLYSAYHNFEDAVRLYEVVLRRRAEEQKAGFCWFTLHAESGLSLQLALKQLSPEVAAEPCDSAVLQFRASEIGQLVPLLPNPCTPISATRWQTEDHDGNKILFQVKGQPQPRFPPSAFSLSSNPPSRGTHTPGAPSLTQCGPPCHRRPQTLDQGVGVLGSEGYPAGLKFWGAPREESVGSDSCCSTPPGSSCYSSQRSSPTPSPFPHTVPDPALSSAPPPPLLDPALSDVLGEEPETNVDTGFAVESRQERPASAGTSSLETVAKDLCRWLPETPRGLGTWGEGTVTSSPCAGTVTSSPCSSTRHPGTDGSPSQNPGGALQRQAGEEQPPSHGPQHAALLDEFFI</sequence>
<protein>
    <recommendedName>
        <fullName evidence="3">FAM124 domain-containing protein</fullName>
    </recommendedName>
</protein>